<keyword evidence="2" id="KW-1185">Reference proteome</keyword>
<reference evidence="1" key="1">
    <citation type="submission" date="2022-11" db="EMBL/GenBank/DDBJ databases">
        <title>Genome Sequence of Boeremia exigua.</title>
        <authorList>
            <person name="Buettner E."/>
        </authorList>
    </citation>
    <scope>NUCLEOTIDE SEQUENCE</scope>
    <source>
        <strain evidence="1">CU02</strain>
    </source>
</reference>
<dbReference type="EMBL" id="JAPHNI010001340">
    <property type="protein sequence ID" value="KAJ8105878.1"/>
    <property type="molecule type" value="Genomic_DNA"/>
</dbReference>
<sequence>MAAMVQDDEERAGHGAEGEEALGEVGDALLDDVVGGAFCGAFVAGDAGGEAQQEDVPVEAGGLAEREFGALCDEAGHVVVEPEEDGEQDGEGDGQEDVADADVPEVDEPAAVGGGEEGLGCGQLEELDVRHLANVYEAGEEDDGEGCAVVFDELADVAREQRRLTDDAAEDLDALLQIDEGHVEAEDVAGEARDIAEGVAGVGDGEHPVEDQRPYADPAHEGEVVGAAWCDDVVDGVVEDGDGAGDAHNDQRLGGEDAEDNTAEDARKQDFIHAKTHVCLDEHVQREGKRGQDVRKVHVHRRRHNAIVPRIFPVAPEERSSSLDVVDHAGEQPRLVPRILALPRLFRVCAAKAGALVPRTPPTRSRFERRCAASSLRGRVDAAVALGGDRDGVVERCHGGRAVLFTWSSADDVAIV</sequence>
<evidence type="ECO:0000313" key="2">
    <source>
        <dbReference type="Proteomes" id="UP001153331"/>
    </source>
</evidence>
<protein>
    <submittedName>
        <fullName evidence="1">Uncharacterized protein</fullName>
    </submittedName>
</protein>
<accession>A0ACC2HST8</accession>
<proteinExistence type="predicted"/>
<gene>
    <name evidence="1" type="ORF">OPT61_g9914</name>
</gene>
<dbReference type="Proteomes" id="UP001153331">
    <property type="component" value="Unassembled WGS sequence"/>
</dbReference>
<name>A0ACC2HST8_9PLEO</name>
<evidence type="ECO:0000313" key="1">
    <source>
        <dbReference type="EMBL" id="KAJ8105878.1"/>
    </source>
</evidence>
<comment type="caution">
    <text evidence="1">The sequence shown here is derived from an EMBL/GenBank/DDBJ whole genome shotgun (WGS) entry which is preliminary data.</text>
</comment>
<organism evidence="1 2">
    <name type="scientific">Boeremia exigua</name>
    <dbReference type="NCBI Taxonomy" id="749465"/>
    <lineage>
        <taxon>Eukaryota</taxon>
        <taxon>Fungi</taxon>
        <taxon>Dikarya</taxon>
        <taxon>Ascomycota</taxon>
        <taxon>Pezizomycotina</taxon>
        <taxon>Dothideomycetes</taxon>
        <taxon>Pleosporomycetidae</taxon>
        <taxon>Pleosporales</taxon>
        <taxon>Pleosporineae</taxon>
        <taxon>Didymellaceae</taxon>
        <taxon>Boeremia</taxon>
    </lineage>
</organism>